<dbReference type="Pfam" id="PF00528">
    <property type="entry name" value="BPD_transp_1"/>
    <property type="match status" value="1"/>
</dbReference>
<evidence type="ECO:0000256" key="6">
    <source>
        <dbReference type="ARBA" id="ARBA00023136"/>
    </source>
</evidence>
<dbReference type="InterPro" id="IPR000515">
    <property type="entry name" value="MetI-like"/>
</dbReference>
<proteinExistence type="inferred from homology"/>
<reference evidence="9" key="1">
    <citation type="submission" date="2024-01" db="EMBL/GenBank/DDBJ databases">
        <title>Genome sequence of Mycoplasma ciconiae type strain DSM 25251.</title>
        <authorList>
            <person name="Spergser J."/>
        </authorList>
    </citation>
    <scope>NUCLEOTIDE SEQUENCE [LARGE SCALE GENOMIC DNA]</scope>
    <source>
        <strain evidence="9">DSM 25251</strain>
    </source>
</reference>
<sequence>MKKEKLLYKNNTYELNSNKIVFSKKRKEKLTFTQKNFAIDSPLIKGLIKTFKTISEFIIVCLIVVTITFFLINAIPGSNALTAGQDEASRKAIEIKYGLNLPVYERYFIYLKNLLRGDFGISLSLFPGQKINDFIWIRFYKSFLVGIFSVLLTIVIGIPLGIVVGKNPGKFIDNAATVIVSIFSSVPSIVFALFLVFLGRLVKIPYIFDENDFLTYILPGLALSLGSIIVYVKYIRTELNRELNSMHAKFAYVKGLSKNRFVWKHALKPSLFPIATFFPAVIFGSFLGSIFIEQIFFISGSGATLLQAIQSKDYNVILFLIVMFALLTILSYTARDILYEIIDPRVRRRGS</sequence>
<keyword evidence="2 7" id="KW-0813">Transport</keyword>
<feature type="transmembrane region" description="Helical" evidence="7">
    <location>
        <begin position="213"/>
        <end position="232"/>
    </location>
</feature>
<evidence type="ECO:0000256" key="5">
    <source>
        <dbReference type="ARBA" id="ARBA00022989"/>
    </source>
</evidence>
<evidence type="ECO:0000259" key="8">
    <source>
        <dbReference type="PROSITE" id="PS50928"/>
    </source>
</evidence>
<keyword evidence="5 7" id="KW-1133">Transmembrane helix</keyword>
<keyword evidence="4 7" id="KW-0812">Transmembrane</keyword>
<feature type="transmembrane region" description="Helical" evidence="7">
    <location>
        <begin position="270"/>
        <end position="296"/>
    </location>
</feature>
<evidence type="ECO:0000256" key="3">
    <source>
        <dbReference type="ARBA" id="ARBA00022475"/>
    </source>
</evidence>
<evidence type="ECO:0000313" key="9">
    <source>
        <dbReference type="EMBL" id="MEE3928580.1"/>
    </source>
</evidence>
<evidence type="ECO:0000256" key="4">
    <source>
        <dbReference type="ARBA" id="ARBA00022692"/>
    </source>
</evidence>
<name>A0ABU7MMB0_9BACT</name>
<dbReference type="PROSITE" id="PS50928">
    <property type="entry name" value="ABC_TM1"/>
    <property type="match status" value="1"/>
</dbReference>
<keyword evidence="10" id="KW-1185">Reference proteome</keyword>
<evidence type="ECO:0000313" key="10">
    <source>
        <dbReference type="Proteomes" id="UP001344817"/>
    </source>
</evidence>
<comment type="subcellular location">
    <subcellularLocation>
        <location evidence="1 7">Cell membrane</location>
        <topology evidence="1 7">Multi-pass membrane protein</topology>
    </subcellularLocation>
</comment>
<dbReference type="RefSeq" id="WP_330500993.1">
    <property type="nucleotide sequence ID" value="NZ_JAZDWZ010000011.1"/>
</dbReference>
<feature type="transmembrane region" description="Helical" evidence="7">
    <location>
        <begin position="57"/>
        <end position="75"/>
    </location>
</feature>
<feature type="transmembrane region" description="Helical" evidence="7">
    <location>
        <begin position="316"/>
        <end position="338"/>
    </location>
</feature>
<dbReference type="Proteomes" id="UP001344817">
    <property type="component" value="Unassembled WGS sequence"/>
</dbReference>
<comment type="caution">
    <text evidence="9">The sequence shown here is derived from an EMBL/GenBank/DDBJ whole genome shotgun (WGS) entry which is preliminary data.</text>
</comment>
<dbReference type="PANTHER" id="PTHR30465:SF0">
    <property type="entry name" value="OLIGOPEPTIDE TRANSPORT SYSTEM PERMEASE PROTEIN APPB"/>
    <property type="match status" value="1"/>
</dbReference>
<accession>A0ABU7MMB0</accession>
<keyword evidence="6 7" id="KW-0472">Membrane</keyword>
<protein>
    <submittedName>
        <fullName evidence="9">ABC transporter permease</fullName>
    </submittedName>
</protein>
<evidence type="ECO:0000256" key="1">
    <source>
        <dbReference type="ARBA" id="ARBA00004651"/>
    </source>
</evidence>
<dbReference type="CDD" id="cd06261">
    <property type="entry name" value="TM_PBP2"/>
    <property type="match status" value="1"/>
</dbReference>
<organism evidence="9 10">
    <name type="scientific">Mycoplasmopsis ciconiae</name>
    <dbReference type="NCBI Taxonomy" id="561067"/>
    <lineage>
        <taxon>Bacteria</taxon>
        <taxon>Bacillati</taxon>
        <taxon>Mycoplasmatota</taxon>
        <taxon>Mycoplasmoidales</taxon>
        <taxon>Metamycoplasmataceae</taxon>
        <taxon>Mycoplasmopsis</taxon>
    </lineage>
</organism>
<comment type="similarity">
    <text evidence="7">Belongs to the binding-protein-dependent transport system permease family.</text>
</comment>
<gene>
    <name evidence="9" type="ORF">V2E24_03260</name>
</gene>
<dbReference type="Gene3D" id="1.10.3720.10">
    <property type="entry name" value="MetI-like"/>
    <property type="match status" value="1"/>
</dbReference>
<keyword evidence="3" id="KW-1003">Cell membrane</keyword>
<dbReference type="InterPro" id="IPR035906">
    <property type="entry name" value="MetI-like_sf"/>
</dbReference>
<feature type="transmembrane region" description="Helical" evidence="7">
    <location>
        <begin position="176"/>
        <end position="201"/>
    </location>
</feature>
<feature type="transmembrane region" description="Helical" evidence="7">
    <location>
        <begin position="143"/>
        <end position="164"/>
    </location>
</feature>
<dbReference type="SUPFAM" id="SSF161098">
    <property type="entry name" value="MetI-like"/>
    <property type="match status" value="1"/>
</dbReference>
<evidence type="ECO:0000256" key="7">
    <source>
        <dbReference type="RuleBase" id="RU363032"/>
    </source>
</evidence>
<feature type="domain" description="ABC transmembrane type-1" evidence="8">
    <location>
        <begin position="139"/>
        <end position="335"/>
    </location>
</feature>
<dbReference type="EMBL" id="JAZDWZ010000011">
    <property type="protein sequence ID" value="MEE3928580.1"/>
    <property type="molecule type" value="Genomic_DNA"/>
</dbReference>
<evidence type="ECO:0000256" key="2">
    <source>
        <dbReference type="ARBA" id="ARBA00022448"/>
    </source>
</evidence>
<dbReference type="PANTHER" id="PTHR30465">
    <property type="entry name" value="INNER MEMBRANE ABC TRANSPORTER"/>
    <property type="match status" value="1"/>
</dbReference>